<organism evidence="2 3">
    <name type="scientific">Acaryochloris thomasi RCC1774</name>
    <dbReference type="NCBI Taxonomy" id="1764569"/>
    <lineage>
        <taxon>Bacteria</taxon>
        <taxon>Bacillati</taxon>
        <taxon>Cyanobacteriota</taxon>
        <taxon>Cyanophyceae</taxon>
        <taxon>Acaryochloridales</taxon>
        <taxon>Acaryochloridaceae</taxon>
        <taxon>Acaryochloris</taxon>
        <taxon>Acaryochloris thomasi</taxon>
    </lineage>
</organism>
<feature type="region of interest" description="Disordered" evidence="1">
    <location>
        <begin position="278"/>
        <end position="329"/>
    </location>
</feature>
<proteinExistence type="predicted"/>
<feature type="region of interest" description="Disordered" evidence="1">
    <location>
        <begin position="1"/>
        <end position="93"/>
    </location>
</feature>
<feature type="compositionally biased region" description="Low complexity" evidence="1">
    <location>
        <begin position="59"/>
        <end position="71"/>
    </location>
</feature>
<evidence type="ECO:0000256" key="1">
    <source>
        <dbReference type="SAM" id="MobiDB-lite"/>
    </source>
</evidence>
<sequence>MSSSEQSSKFTDPSQKDRSSAVSPQAPDIKKTGGSKGHTASEILLHRPRRPTPPEPQPESETPAEATTPIPDDSSTADLGAQQPIPSPSEPMQYRAIGLVRGTYKPSEEQFNRGTLVTEDGTHLDAVLLGQVMSLVKKYLDLEQPYLWVVYPRTRDKQETLHVQIVGVWSDEGFGAEEESADEPSETNTANSAGLAAPLQDGYFSVRGQVVFHSPEKQFVLVKIQQAPRKSSDRPKDFKLKLLGTLEGQPIGYFWDLQVQRQGNALAITAGTSVAMVPLKKRKKSGSPHPKKKSDAPRVGHGKPVTAPKRGPRTIEPPIKRQARSSGNE</sequence>
<dbReference type="AlphaFoldDB" id="A0A2W1JHH8"/>
<reference evidence="2 3" key="1">
    <citation type="journal article" date="2018" name="Sci. Rep.">
        <title>A novel species of the marine cyanobacterium Acaryochloris with a unique pigment content and lifestyle.</title>
        <authorList>
            <person name="Partensky F."/>
            <person name="Six C."/>
            <person name="Ratin M."/>
            <person name="Garczarek L."/>
            <person name="Vaulot D."/>
            <person name="Probert I."/>
            <person name="Calteau A."/>
            <person name="Gourvil P."/>
            <person name="Marie D."/>
            <person name="Grebert T."/>
            <person name="Bouchier C."/>
            <person name="Le Panse S."/>
            <person name="Gachenot M."/>
            <person name="Rodriguez F."/>
            <person name="Garrido J.L."/>
        </authorList>
    </citation>
    <scope>NUCLEOTIDE SEQUENCE [LARGE SCALE GENOMIC DNA]</scope>
    <source>
        <strain evidence="2 3">RCC1774</strain>
    </source>
</reference>
<protein>
    <submittedName>
        <fullName evidence="2">Uncharacterized protein</fullName>
    </submittedName>
</protein>
<evidence type="ECO:0000313" key="3">
    <source>
        <dbReference type="Proteomes" id="UP000248857"/>
    </source>
</evidence>
<accession>A0A2W1JHH8</accession>
<dbReference type="Proteomes" id="UP000248857">
    <property type="component" value="Unassembled WGS sequence"/>
</dbReference>
<comment type="caution">
    <text evidence="2">The sequence shown here is derived from an EMBL/GenBank/DDBJ whole genome shotgun (WGS) entry which is preliminary data.</text>
</comment>
<evidence type="ECO:0000313" key="2">
    <source>
        <dbReference type="EMBL" id="PZD73010.1"/>
    </source>
</evidence>
<feature type="compositionally biased region" description="Basic residues" evidence="1">
    <location>
        <begin position="279"/>
        <end position="292"/>
    </location>
</feature>
<keyword evidence="3" id="KW-1185">Reference proteome</keyword>
<dbReference type="RefSeq" id="WP_199464388.1">
    <property type="nucleotide sequence ID" value="NZ_CAWNWM010000007.1"/>
</dbReference>
<gene>
    <name evidence="2" type="ORF">C1752_02853</name>
</gene>
<name>A0A2W1JHH8_9CYAN</name>
<dbReference type="EMBL" id="PQWO01000007">
    <property type="protein sequence ID" value="PZD73010.1"/>
    <property type="molecule type" value="Genomic_DNA"/>
</dbReference>
<feature type="compositionally biased region" description="Polar residues" evidence="1">
    <location>
        <begin position="1"/>
        <end position="13"/>
    </location>
</feature>